<dbReference type="InterPro" id="IPR010982">
    <property type="entry name" value="Lambda_DNA-bd_dom_sf"/>
</dbReference>
<feature type="domain" description="HTH cro/C1-type" evidence="2">
    <location>
        <begin position="48"/>
        <end position="81"/>
    </location>
</feature>
<organism evidence="3 4">
    <name type="scientific">Plantactinospora alkalitolerans</name>
    <dbReference type="NCBI Taxonomy" id="2789879"/>
    <lineage>
        <taxon>Bacteria</taxon>
        <taxon>Bacillati</taxon>
        <taxon>Actinomycetota</taxon>
        <taxon>Actinomycetes</taxon>
        <taxon>Micromonosporales</taxon>
        <taxon>Micromonosporaceae</taxon>
        <taxon>Plantactinospora</taxon>
    </lineage>
</organism>
<evidence type="ECO:0000313" key="4">
    <source>
        <dbReference type="Proteomes" id="UP000638560"/>
    </source>
</evidence>
<comment type="caution">
    <text evidence="3">The sequence shown here is derived from an EMBL/GenBank/DDBJ whole genome shotgun (WGS) entry which is preliminary data.</text>
</comment>
<dbReference type="EMBL" id="JADPUN010000247">
    <property type="protein sequence ID" value="MBF9132724.1"/>
    <property type="molecule type" value="Genomic_DNA"/>
</dbReference>
<dbReference type="PROSITE" id="PS50943">
    <property type="entry name" value="HTH_CROC1"/>
    <property type="match status" value="1"/>
</dbReference>
<evidence type="ECO:0000256" key="1">
    <source>
        <dbReference type="SAM" id="MobiDB-lite"/>
    </source>
</evidence>
<dbReference type="Proteomes" id="UP000638560">
    <property type="component" value="Unassembled WGS sequence"/>
</dbReference>
<dbReference type="Gene3D" id="1.10.260.40">
    <property type="entry name" value="lambda repressor-like DNA-binding domains"/>
    <property type="match status" value="1"/>
</dbReference>
<accession>A0ABS0H2P7</accession>
<name>A0ABS0H2P7_9ACTN</name>
<evidence type="ECO:0000259" key="2">
    <source>
        <dbReference type="PROSITE" id="PS50943"/>
    </source>
</evidence>
<gene>
    <name evidence="3" type="ORF">I0C86_27765</name>
</gene>
<reference evidence="3 4" key="1">
    <citation type="submission" date="2020-11" db="EMBL/GenBank/DDBJ databases">
        <title>A novel isolate from a Black sea contaminated sediment with potential to produce alkanes: Plantactinospora alkalitolerans sp. nov.</title>
        <authorList>
            <person name="Carro L."/>
            <person name="Veyisoglu A."/>
            <person name="Guven K."/>
            <person name="Schumann P."/>
            <person name="Klenk H.-P."/>
            <person name="Sahin N."/>
        </authorList>
    </citation>
    <scope>NUCLEOTIDE SEQUENCE [LARGE SCALE GENOMIC DNA]</scope>
    <source>
        <strain evidence="3 4">S1510</strain>
    </source>
</reference>
<dbReference type="RefSeq" id="WP_196204249.1">
    <property type="nucleotide sequence ID" value="NZ_JADPUN010000247.1"/>
</dbReference>
<dbReference type="InterPro" id="IPR001387">
    <property type="entry name" value="Cro/C1-type_HTH"/>
</dbReference>
<evidence type="ECO:0000313" key="3">
    <source>
        <dbReference type="EMBL" id="MBF9132724.1"/>
    </source>
</evidence>
<proteinExistence type="predicted"/>
<sequence length="171" mass="18685">MSNSRLAVRVERLFDVIRPEGRNGRMYTNEEVAAAIRASQPSVRVGGAYLSAIRKGTKSNPSRELLVGLADFFGLRKISYFVDELTAEQVEAEITFARALGDSKPIGQVDAEATLAQALENHGVRMLAMRALALSPQRIAEVTKIVNDILNEDQSDDDDHGRAGEQDEADA</sequence>
<protein>
    <recommendedName>
        <fullName evidence="2">HTH cro/C1-type domain-containing protein</fullName>
    </recommendedName>
</protein>
<keyword evidence="4" id="KW-1185">Reference proteome</keyword>
<feature type="region of interest" description="Disordered" evidence="1">
    <location>
        <begin position="150"/>
        <end position="171"/>
    </location>
</feature>